<gene>
    <name evidence="6" type="primary">LOC100370685</name>
</gene>
<keyword evidence="1 3" id="KW-0853">WD repeat</keyword>
<proteinExistence type="predicted"/>
<evidence type="ECO:0000256" key="1">
    <source>
        <dbReference type="ARBA" id="ARBA00022574"/>
    </source>
</evidence>
<dbReference type="InterPro" id="IPR001810">
    <property type="entry name" value="F-box_dom"/>
</dbReference>
<dbReference type="GeneID" id="100370685"/>
<dbReference type="SUPFAM" id="SSF81383">
    <property type="entry name" value="F-box domain"/>
    <property type="match status" value="1"/>
</dbReference>
<feature type="repeat" description="WD" evidence="3">
    <location>
        <begin position="226"/>
        <end position="267"/>
    </location>
</feature>
<dbReference type="RefSeq" id="XP_002741301.1">
    <property type="nucleotide sequence ID" value="XM_002741255.1"/>
</dbReference>
<dbReference type="PROSITE" id="PS50181">
    <property type="entry name" value="FBOX"/>
    <property type="match status" value="1"/>
</dbReference>
<keyword evidence="5" id="KW-1185">Reference proteome</keyword>
<dbReference type="CDD" id="cd00200">
    <property type="entry name" value="WD40"/>
    <property type="match status" value="1"/>
</dbReference>
<protein>
    <submittedName>
        <fullName evidence="6">F-box/WD repeat-containing protein 2-like</fullName>
    </submittedName>
</protein>
<dbReference type="PRINTS" id="PR00320">
    <property type="entry name" value="GPROTEINBRPT"/>
</dbReference>
<sequence length="460" mass="52000">MEEGAFGGWMQQVNRTFNSELSDSQRCVVFDQLISTSGATQLRYLSTKLECLLKRDFLRLLPLELSFYLLTWLDPQSLFTCCVVSKHWNKVVNECAVTWQNACRRLGLKINADDLQVQNGCHWKEAFVAAGNRRNQLASGRAFEFSTVYGHTARVYALYQKDGKIATGSDDQSVRLWDVESGRCLSVIQAHTCADVKFDENKLITASFDNTISCWDWTTGERTQHFIGHTGAVFSVDYSDELGLVVSGSADRTVKIWSLITGELYNTFHGHKEWVTEVLLRHCAIDSIVHSKGDYVLISMDRNEIKIWPISREVNTECLKTLTLANNLDRSQCFQPHLQFDGLYIGCASDNGIHIWSFQTLDLIRIIPCNEFISCALLGIGSVFAILLDQYHLCITETKTGKLVSKCQLPAYRRSKRGSSFLAGETAWLDGFSLEQEKGLVFATSMQDHSIYLVKWKDTG</sequence>
<keyword evidence="2" id="KW-0677">Repeat</keyword>
<dbReference type="PROSITE" id="PS00678">
    <property type="entry name" value="WD_REPEATS_1"/>
    <property type="match status" value="1"/>
</dbReference>
<evidence type="ECO:0000313" key="5">
    <source>
        <dbReference type="Proteomes" id="UP000694865"/>
    </source>
</evidence>
<name>A0ABM0H069_SACKO</name>
<evidence type="ECO:0000256" key="3">
    <source>
        <dbReference type="PROSITE-ProRule" id="PRU00221"/>
    </source>
</evidence>
<evidence type="ECO:0000259" key="4">
    <source>
        <dbReference type="PROSITE" id="PS50181"/>
    </source>
</evidence>
<dbReference type="InterPro" id="IPR036047">
    <property type="entry name" value="F-box-like_dom_sf"/>
</dbReference>
<dbReference type="Gene3D" id="2.130.10.10">
    <property type="entry name" value="YVTN repeat-like/Quinoprotein amine dehydrogenase"/>
    <property type="match status" value="1"/>
</dbReference>
<dbReference type="PANTHER" id="PTHR44436:SF1">
    <property type="entry name" value="F-BOX_WD REPEAT-CONTAINING PROTEIN 2"/>
    <property type="match status" value="1"/>
</dbReference>
<dbReference type="Gene3D" id="1.20.1280.50">
    <property type="match status" value="1"/>
</dbReference>
<organism evidence="5 6">
    <name type="scientific">Saccoglossus kowalevskii</name>
    <name type="common">Acorn worm</name>
    <dbReference type="NCBI Taxonomy" id="10224"/>
    <lineage>
        <taxon>Eukaryota</taxon>
        <taxon>Metazoa</taxon>
        <taxon>Hemichordata</taxon>
        <taxon>Enteropneusta</taxon>
        <taxon>Harrimaniidae</taxon>
        <taxon>Saccoglossus</taxon>
    </lineage>
</organism>
<dbReference type="InterPro" id="IPR036322">
    <property type="entry name" value="WD40_repeat_dom_sf"/>
</dbReference>
<feature type="repeat" description="WD" evidence="3">
    <location>
        <begin position="148"/>
        <end position="187"/>
    </location>
</feature>
<dbReference type="SMART" id="SM00256">
    <property type="entry name" value="FBOX"/>
    <property type="match status" value="1"/>
</dbReference>
<dbReference type="PROSITE" id="PS50294">
    <property type="entry name" value="WD_REPEATS_REGION"/>
    <property type="match status" value="2"/>
</dbReference>
<evidence type="ECO:0000313" key="6">
    <source>
        <dbReference type="RefSeq" id="XP_002741301.1"/>
    </source>
</evidence>
<reference evidence="6" key="1">
    <citation type="submission" date="2025-08" db="UniProtKB">
        <authorList>
            <consortium name="RefSeq"/>
        </authorList>
    </citation>
    <scope>IDENTIFICATION</scope>
    <source>
        <tissue evidence="6">Testes</tissue>
    </source>
</reference>
<dbReference type="Pfam" id="PF00400">
    <property type="entry name" value="WD40"/>
    <property type="match status" value="3"/>
</dbReference>
<dbReference type="SMART" id="SM00320">
    <property type="entry name" value="WD40"/>
    <property type="match status" value="5"/>
</dbReference>
<dbReference type="InterPro" id="IPR015943">
    <property type="entry name" value="WD40/YVTN_repeat-like_dom_sf"/>
</dbReference>
<dbReference type="PROSITE" id="PS50082">
    <property type="entry name" value="WD_REPEATS_2"/>
    <property type="match status" value="2"/>
</dbReference>
<dbReference type="SUPFAM" id="SSF50978">
    <property type="entry name" value="WD40 repeat-like"/>
    <property type="match status" value="1"/>
</dbReference>
<dbReference type="PANTHER" id="PTHR44436">
    <property type="entry name" value="F-BOX/WD REPEAT-CONTAINING PROTEIN 2"/>
    <property type="match status" value="1"/>
</dbReference>
<feature type="domain" description="F-box" evidence="4">
    <location>
        <begin position="55"/>
        <end position="102"/>
    </location>
</feature>
<accession>A0ABM0H069</accession>
<dbReference type="InterPro" id="IPR020472">
    <property type="entry name" value="WD40_PAC1"/>
</dbReference>
<dbReference type="Pfam" id="PF12937">
    <property type="entry name" value="F-box-like"/>
    <property type="match status" value="1"/>
</dbReference>
<evidence type="ECO:0000256" key="2">
    <source>
        <dbReference type="ARBA" id="ARBA00022737"/>
    </source>
</evidence>
<dbReference type="Proteomes" id="UP000694865">
    <property type="component" value="Unplaced"/>
</dbReference>
<dbReference type="CDD" id="cd22131">
    <property type="entry name" value="F-box_FBXW2"/>
    <property type="match status" value="1"/>
</dbReference>
<dbReference type="InterPro" id="IPR042627">
    <property type="entry name" value="FBXW2"/>
</dbReference>
<dbReference type="InterPro" id="IPR019775">
    <property type="entry name" value="WD40_repeat_CS"/>
</dbReference>
<dbReference type="InterPro" id="IPR001680">
    <property type="entry name" value="WD40_rpt"/>
</dbReference>